<reference evidence="1 2" key="1">
    <citation type="journal article" date="2014" name="Genome Announc.">
        <title>Complete Genome Sequence of Pseudomonas sp. Strain TKP, Isolated from a gamma-Hexachlorocyclohexane-Degrading Mixed Culture.</title>
        <authorList>
            <person name="Ohtsubo Y."/>
            <person name="Kishida K."/>
            <person name="Sato T."/>
            <person name="Tabata M."/>
            <person name="Kawasumi T."/>
            <person name="Ogura Y."/>
            <person name="Hayashi T."/>
            <person name="Tsuda M."/>
            <person name="Nagata Y."/>
        </authorList>
    </citation>
    <scope>NUCLEOTIDE SEQUENCE [LARGE SCALE GENOMIC DNA]</scope>
    <source>
        <strain evidence="1 2">TKP</strain>
    </source>
</reference>
<dbReference type="Proteomes" id="UP000018725">
    <property type="component" value="Chromosome"/>
</dbReference>
<evidence type="ECO:0000313" key="1">
    <source>
        <dbReference type="EMBL" id="AHC33355.1"/>
    </source>
</evidence>
<sequence length="199" mass="22407">MNLYVVRHGETWANIESRYLGALDPELTERGRKQAQTLDAQLPRELSVLAVSPLLRAQQTAEILNHSRALQVQTLQGLRERNVGVFEGLTQAEARERHPDLWSLNVTRHWALAPTGGESIFEVVSRVHTTLQQLHEMHSGKNVAIVAHGFIAKTIRALARQDFSDFYQWQLANGSVLALENFQPPSASPQSWESEIPDE</sequence>
<accession>A0ACA7P064</accession>
<organism evidence="1 2">
    <name type="scientific">Pseudomonas gorinensis</name>
    <dbReference type="NCBI Taxonomy" id="3240790"/>
    <lineage>
        <taxon>Bacteria</taxon>
        <taxon>Pseudomonadati</taxon>
        <taxon>Pseudomonadota</taxon>
        <taxon>Gammaproteobacteria</taxon>
        <taxon>Pseudomonadales</taxon>
        <taxon>Pseudomonadaceae</taxon>
        <taxon>Pseudomonas</taxon>
    </lineage>
</organism>
<protein>
    <submittedName>
        <fullName evidence="1">Histidine phosphatase</fullName>
    </submittedName>
</protein>
<name>A0ACA7P064_9PSED</name>
<dbReference type="EMBL" id="CP006852">
    <property type="protein sequence ID" value="AHC33355.1"/>
    <property type="molecule type" value="Genomic_DNA"/>
</dbReference>
<proteinExistence type="predicted"/>
<keyword evidence="2" id="KW-1185">Reference proteome</keyword>
<gene>
    <name evidence="1" type="ORF">U771_04010</name>
</gene>
<evidence type="ECO:0000313" key="2">
    <source>
        <dbReference type="Proteomes" id="UP000018725"/>
    </source>
</evidence>